<gene>
    <name evidence="1" type="ORF">ISO4_00145</name>
</gene>
<dbReference type="EMBL" id="ARXR01000001">
    <property type="protein sequence ID" value="MBF5051543.1"/>
    <property type="molecule type" value="Genomic_DNA"/>
</dbReference>
<evidence type="ECO:0000313" key="2">
    <source>
        <dbReference type="Proteomes" id="UP000644441"/>
    </source>
</evidence>
<dbReference type="Proteomes" id="UP000644441">
    <property type="component" value="Unassembled WGS sequence"/>
</dbReference>
<keyword evidence="2" id="KW-1185">Reference proteome</keyword>
<sequence>MVQAVDKHEPAFSRVIVDEFEARDADEGTVAAWEAAAWYGGDLNKLYLSTEGERLMDNGGETEGFETRVAWNRAFAPFWDWQLGARRDWQPDDPNRDWASFGVQGLAPYLFESEATLFVGEEGLTNLRLEAEYEILFTQKLILVPAVEANFYGKEDEELGIGEGLTDIEAGLRLRYEIRREFAPYIGVNWERQFGDTAAKTRGAGDDVSETTLVAGVRFWF</sequence>
<dbReference type="InterPro" id="IPR007939">
    <property type="entry name" value="Cu-R_B_prcur"/>
</dbReference>
<accession>A0ABS0ABP2</accession>
<name>A0ABS0ABP2_9GAMM</name>
<evidence type="ECO:0000313" key="1">
    <source>
        <dbReference type="EMBL" id="MBF5051543.1"/>
    </source>
</evidence>
<dbReference type="Pfam" id="PF05275">
    <property type="entry name" value="CopB"/>
    <property type="match status" value="1"/>
</dbReference>
<reference evidence="1 2" key="1">
    <citation type="submission" date="2012-09" db="EMBL/GenBank/DDBJ databases">
        <title>Genome Sequence of alkane-degrading Bacterium Alcanivorax venustensis ISO4.</title>
        <authorList>
            <person name="Lai Q."/>
            <person name="Shao Z."/>
        </authorList>
    </citation>
    <scope>NUCLEOTIDE SEQUENCE [LARGE SCALE GENOMIC DNA]</scope>
    <source>
        <strain evidence="1 2">ISO4</strain>
    </source>
</reference>
<organism evidence="1 2">
    <name type="scientific">Alloalcanivorax venustensis ISO4</name>
    <dbReference type="NCBI Taxonomy" id="1177184"/>
    <lineage>
        <taxon>Bacteria</taxon>
        <taxon>Pseudomonadati</taxon>
        <taxon>Pseudomonadota</taxon>
        <taxon>Gammaproteobacteria</taxon>
        <taxon>Oceanospirillales</taxon>
        <taxon>Alcanivoracaceae</taxon>
        <taxon>Alloalcanivorax</taxon>
    </lineage>
</organism>
<protein>
    <submittedName>
        <fullName evidence="1">Copper resistance protein B</fullName>
    </submittedName>
</protein>
<comment type="caution">
    <text evidence="1">The sequence shown here is derived from an EMBL/GenBank/DDBJ whole genome shotgun (WGS) entry which is preliminary data.</text>
</comment>
<proteinExistence type="predicted"/>